<protein>
    <submittedName>
        <fullName evidence="8">Lipid phosphate phosphatase 1</fullName>
    </submittedName>
</protein>
<keyword evidence="9" id="KW-1185">Reference proteome</keyword>
<keyword evidence="4 6" id="KW-1133">Transmembrane helix</keyword>
<dbReference type="Gene3D" id="1.20.144.10">
    <property type="entry name" value="Phosphatidic acid phosphatase type 2/haloperoxidase"/>
    <property type="match status" value="1"/>
</dbReference>
<evidence type="ECO:0000256" key="6">
    <source>
        <dbReference type="SAM" id="Phobius"/>
    </source>
</evidence>
<dbReference type="SUPFAM" id="SSF48317">
    <property type="entry name" value="Acid phosphatase/Vanadium-dependent haloperoxidase"/>
    <property type="match status" value="1"/>
</dbReference>
<dbReference type="Pfam" id="PF01569">
    <property type="entry name" value="PAP2"/>
    <property type="match status" value="1"/>
</dbReference>
<evidence type="ECO:0000256" key="4">
    <source>
        <dbReference type="ARBA" id="ARBA00022989"/>
    </source>
</evidence>
<evidence type="ECO:0000256" key="5">
    <source>
        <dbReference type="ARBA" id="ARBA00023136"/>
    </source>
</evidence>
<evidence type="ECO:0000259" key="7">
    <source>
        <dbReference type="SMART" id="SM00014"/>
    </source>
</evidence>
<dbReference type="InterPro" id="IPR043216">
    <property type="entry name" value="PAP-like"/>
</dbReference>
<reference evidence="8 9" key="2">
    <citation type="submission" date="2019-11" db="EMBL/GenBank/DDBJ databases">
        <authorList>
            <person name="Lu H."/>
        </authorList>
    </citation>
    <scope>NUCLEOTIDE SEQUENCE [LARGE SCALE GENOMIC DNA]</scope>
    <source>
        <strain evidence="8 9">FIM1</strain>
    </source>
</reference>
<feature type="transmembrane region" description="Helical" evidence="6">
    <location>
        <begin position="115"/>
        <end position="134"/>
    </location>
</feature>
<dbReference type="PANTHER" id="PTHR10165:SF155">
    <property type="entry name" value="LIPID PHOSPHATE PHOSPHATASE 1"/>
    <property type="match status" value="1"/>
</dbReference>
<feature type="transmembrane region" description="Helical" evidence="6">
    <location>
        <begin position="184"/>
        <end position="202"/>
    </location>
</feature>
<evidence type="ECO:0000256" key="3">
    <source>
        <dbReference type="ARBA" id="ARBA00022692"/>
    </source>
</evidence>
<accession>A0ABX6EQW2</accession>
<feature type="transmembrane region" description="Helical" evidence="6">
    <location>
        <begin position="17"/>
        <end position="33"/>
    </location>
</feature>
<dbReference type="EMBL" id="CP015054">
    <property type="protein sequence ID" value="QGN14127.1"/>
    <property type="molecule type" value="Genomic_DNA"/>
</dbReference>
<dbReference type="Proteomes" id="UP000422736">
    <property type="component" value="Chromosome 1"/>
</dbReference>
<comment type="similarity">
    <text evidence="2">Belongs to the PA-phosphatase related phosphoesterase family.</text>
</comment>
<feature type="transmembrane region" description="Helical" evidence="6">
    <location>
        <begin position="214"/>
        <end position="231"/>
    </location>
</feature>
<feature type="transmembrane region" description="Helical" evidence="6">
    <location>
        <begin position="62"/>
        <end position="84"/>
    </location>
</feature>
<sequence length="277" mass="31419">MAGNTTVREYWRYFRQFVPYYLLAFVTLAHFVYTEVTWVPNMDKSFIIDTESISKSYVERELVTSELCLALTVLVPMCVCLAYCSSKTTDWKRSNVSRNFERAAWMQPSPHRFHCAMVLMWACIGVTAMLTNVLKFSIGNLRPDFVERCIPIQTATTRTPVRVSDTCSQPDLALLIEGMKSTPSGHSSMITCSCFFAWVWIHDHVTHISLSRKSILWLPLLALGVMVSRVVDHRHHWYDVVFGCVLGLLTVAAIYYGVPQKNPSSSSSQSDPDSLPT</sequence>
<organism evidence="8 9">
    <name type="scientific">Kluyveromyces marxianus</name>
    <name type="common">Yeast</name>
    <name type="synonym">Candida kefyr</name>
    <dbReference type="NCBI Taxonomy" id="4911"/>
    <lineage>
        <taxon>Eukaryota</taxon>
        <taxon>Fungi</taxon>
        <taxon>Dikarya</taxon>
        <taxon>Ascomycota</taxon>
        <taxon>Saccharomycotina</taxon>
        <taxon>Saccharomycetes</taxon>
        <taxon>Saccharomycetales</taxon>
        <taxon>Saccharomycetaceae</taxon>
        <taxon>Kluyveromyces</taxon>
    </lineage>
</organism>
<gene>
    <name evidence="8" type="primary">LPP1</name>
    <name evidence="8" type="ORF">FIM1_780</name>
</gene>
<keyword evidence="5 6" id="KW-0472">Membrane</keyword>
<dbReference type="InterPro" id="IPR036938">
    <property type="entry name" value="PAP2/HPO_sf"/>
</dbReference>
<dbReference type="PANTHER" id="PTHR10165">
    <property type="entry name" value="LIPID PHOSPHATE PHOSPHATASE"/>
    <property type="match status" value="1"/>
</dbReference>
<dbReference type="CDD" id="cd03390">
    <property type="entry name" value="PAP2_containing_1_like"/>
    <property type="match status" value="1"/>
</dbReference>
<evidence type="ECO:0000256" key="1">
    <source>
        <dbReference type="ARBA" id="ARBA00004141"/>
    </source>
</evidence>
<dbReference type="SMART" id="SM00014">
    <property type="entry name" value="acidPPc"/>
    <property type="match status" value="1"/>
</dbReference>
<feature type="transmembrane region" description="Helical" evidence="6">
    <location>
        <begin position="237"/>
        <end position="258"/>
    </location>
</feature>
<evidence type="ECO:0000313" key="9">
    <source>
        <dbReference type="Proteomes" id="UP000422736"/>
    </source>
</evidence>
<evidence type="ECO:0000313" key="8">
    <source>
        <dbReference type="EMBL" id="QGN14127.1"/>
    </source>
</evidence>
<proteinExistence type="inferred from homology"/>
<evidence type="ECO:0000256" key="2">
    <source>
        <dbReference type="ARBA" id="ARBA00008816"/>
    </source>
</evidence>
<reference evidence="8 9" key="1">
    <citation type="submission" date="2016-03" db="EMBL/GenBank/DDBJ databases">
        <title>How can Kluyveromyces marxianus grow so fast - potential evolutionary course in Saccharomyces Complex revealed by comparative genomics.</title>
        <authorList>
            <person name="Mo W."/>
            <person name="Lu W."/>
            <person name="Yang X."/>
            <person name="Qi J."/>
            <person name="Lv H."/>
        </authorList>
    </citation>
    <scope>NUCLEOTIDE SEQUENCE [LARGE SCALE GENOMIC DNA]</scope>
    <source>
        <strain evidence="8 9">FIM1</strain>
    </source>
</reference>
<comment type="subcellular location">
    <subcellularLocation>
        <location evidence="1">Membrane</location>
        <topology evidence="1">Multi-pass membrane protein</topology>
    </subcellularLocation>
</comment>
<dbReference type="InterPro" id="IPR000326">
    <property type="entry name" value="PAP2/HPO"/>
</dbReference>
<feature type="domain" description="Phosphatidic acid phosphatase type 2/haloperoxidase" evidence="7">
    <location>
        <begin position="116"/>
        <end position="255"/>
    </location>
</feature>
<keyword evidence="3 6" id="KW-0812">Transmembrane</keyword>
<name>A0ABX6EQW2_KLUMA</name>